<accession>A0A8S0ZTH2</accession>
<proteinExistence type="predicted"/>
<keyword evidence="2" id="KW-1185">Reference proteome</keyword>
<evidence type="ECO:0000313" key="2">
    <source>
        <dbReference type="Proteomes" id="UP000494106"/>
    </source>
</evidence>
<name>A0A8S0ZTH2_ARCPL</name>
<protein>
    <submittedName>
        <fullName evidence="1">Uncharacterized protein</fullName>
    </submittedName>
</protein>
<evidence type="ECO:0000313" key="1">
    <source>
        <dbReference type="EMBL" id="CAB3235343.1"/>
    </source>
</evidence>
<comment type="caution">
    <text evidence="1">The sequence shown here is derived from an EMBL/GenBank/DDBJ whole genome shotgun (WGS) entry which is preliminary data.</text>
</comment>
<reference evidence="1 2" key="1">
    <citation type="submission" date="2020-04" db="EMBL/GenBank/DDBJ databases">
        <authorList>
            <person name="Wallbank WR R."/>
            <person name="Pardo Diaz C."/>
            <person name="Kozak K."/>
            <person name="Martin S."/>
            <person name="Jiggins C."/>
            <person name="Moest M."/>
            <person name="Warren A I."/>
            <person name="Byers J.R.P. K."/>
            <person name="Montejo-Kovacevich G."/>
            <person name="Yen C E."/>
        </authorList>
    </citation>
    <scope>NUCLEOTIDE SEQUENCE [LARGE SCALE GENOMIC DNA]</scope>
</reference>
<dbReference type="EMBL" id="CADEBC010000485">
    <property type="protein sequence ID" value="CAB3235343.1"/>
    <property type="molecule type" value="Genomic_DNA"/>
</dbReference>
<gene>
    <name evidence="1" type="ORF">APLA_LOCUS6051</name>
</gene>
<dbReference type="Proteomes" id="UP000494106">
    <property type="component" value="Unassembled WGS sequence"/>
</dbReference>
<dbReference type="AlphaFoldDB" id="A0A8S0ZTH2"/>
<sequence>MCGKSERGLGGNVWCTEIGITYKVPSNHLRQSNIQGVTINPGGLNSLQLQRYKYRSSSAGCRTAFDVAPSLPQLAEPGLV</sequence>
<organism evidence="1 2">
    <name type="scientific">Arctia plantaginis</name>
    <name type="common">Wood tiger moth</name>
    <name type="synonym">Phalaena plantaginis</name>
    <dbReference type="NCBI Taxonomy" id="874455"/>
    <lineage>
        <taxon>Eukaryota</taxon>
        <taxon>Metazoa</taxon>
        <taxon>Ecdysozoa</taxon>
        <taxon>Arthropoda</taxon>
        <taxon>Hexapoda</taxon>
        <taxon>Insecta</taxon>
        <taxon>Pterygota</taxon>
        <taxon>Neoptera</taxon>
        <taxon>Endopterygota</taxon>
        <taxon>Lepidoptera</taxon>
        <taxon>Glossata</taxon>
        <taxon>Ditrysia</taxon>
        <taxon>Noctuoidea</taxon>
        <taxon>Erebidae</taxon>
        <taxon>Arctiinae</taxon>
        <taxon>Arctia</taxon>
    </lineage>
</organism>